<protein>
    <submittedName>
        <fullName evidence="1">Uncharacterized protein</fullName>
    </submittedName>
</protein>
<gene>
    <name evidence="1" type="ORF">OEZ85_000022</name>
</gene>
<evidence type="ECO:0000313" key="2">
    <source>
        <dbReference type="Proteomes" id="UP001244341"/>
    </source>
</evidence>
<name>A0ABY8USH5_TETOB</name>
<dbReference type="EMBL" id="CP126223">
    <property type="protein sequence ID" value="WIA23251.1"/>
    <property type="molecule type" value="Genomic_DNA"/>
</dbReference>
<evidence type="ECO:0000313" key="1">
    <source>
        <dbReference type="EMBL" id="WIA23251.1"/>
    </source>
</evidence>
<organism evidence="1 2">
    <name type="scientific">Tetradesmus obliquus</name>
    <name type="common">Green alga</name>
    <name type="synonym">Acutodesmus obliquus</name>
    <dbReference type="NCBI Taxonomy" id="3088"/>
    <lineage>
        <taxon>Eukaryota</taxon>
        <taxon>Viridiplantae</taxon>
        <taxon>Chlorophyta</taxon>
        <taxon>core chlorophytes</taxon>
        <taxon>Chlorophyceae</taxon>
        <taxon>CS clade</taxon>
        <taxon>Sphaeropleales</taxon>
        <taxon>Scenedesmaceae</taxon>
        <taxon>Tetradesmus</taxon>
    </lineage>
</organism>
<sequence>MLTVGSWHPVLRNVVTGTITNHVAEFDAVVAASPAATCFSQLLVGDGGYIAASRGSLAGTGTSFGTEPSFFSSANWSKFRLHALKMHGIREEPPDKPLIVLNDKRFGASNKTDRRMLLDLEPLVSNLSVMYPQDEVTAVRFRDLNAIGSLLTLLRHVSGGYTMPTYDYSWTA</sequence>
<reference evidence="1 2" key="1">
    <citation type="submission" date="2023-05" db="EMBL/GenBank/DDBJ databases">
        <title>A 100% complete, gapless, phased diploid assembly of the Scenedesmus obliquus UTEX 3031 genome.</title>
        <authorList>
            <person name="Biondi T.C."/>
            <person name="Hanschen E.R."/>
            <person name="Kwon T."/>
            <person name="Eng W."/>
            <person name="Kruse C.P.S."/>
            <person name="Koehler S.I."/>
            <person name="Kunde Y."/>
            <person name="Gleasner C.D."/>
            <person name="You Mak K.T."/>
            <person name="Polle J."/>
            <person name="Hovde B.T."/>
            <person name="Starkenburg S.R."/>
        </authorList>
    </citation>
    <scope>NUCLEOTIDE SEQUENCE [LARGE SCALE GENOMIC DNA]</scope>
    <source>
        <strain evidence="1 2">DOE0152z</strain>
    </source>
</reference>
<dbReference type="Proteomes" id="UP001244341">
    <property type="component" value="Chromosome 16b"/>
</dbReference>
<accession>A0ABY8USH5</accession>
<keyword evidence="2" id="KW-1185">Reference proteome</keyword>
<proteinExistence type="predicted"/>